<dbReference type="AlphaFoldDB" id="A0A2M4CBH3"/>
<evidence type="ECO:0000313" key="2">
    <source>
        <dbReference type="EMBL" id="MBW62702.1"/>
    </source>
</evidence>
<protein>
    <submittedName>
        <fullName evidence="2">Putative secreted protein</fullName>
    </submittedName>
</protein>
<sequence length="80" mass="8536">MHRTMIPSLMSVSIIISANGLLQAHSYTTSTSPKLSSSFFTTSITPCCRSTERMSFSTSRNCATAFSSVSVSFGETSVLA</sequence>
<keyword evidence="1" id="KW-0732">Signal</keyword>
<feature type="signal peptide" evidence="1">
    <location>
        <begin position="1"/>
        <end position="20"/>
    </location>
</feature>
<feature type="chain" id="PRO_5014746871" evidence="1">
    <location>
        <begin position="21"/>
        <end position="80"/>
    </location>
</feature>
<proteinExistence type="predicted"/>
<accession>A0A2M4CBH3</accession>
<name>A0A2M4CBH3_9DIPT</name>
<evidence type="ECO:0000256" key="1">
    <source>
        <dbReference type="SAM" id="SignalP"/>
    </source>
</evidence>
<dbReference type="EMBL" id="GGFJ01013561">
    <property type="protein sequence ID" value="MBW62702.1"/>
    <property type="molecule type" value="Transcribed_RNA"/>
</dbReference>
<reference evidence="2" key="1">
    <citation type="submission" date="2018-01" db="EMBL/GenBank/DDBJ databases">
        <title>An insight into the sialome of Amazonian anophelines.</title>
        <authorList>
            <person name="Ribeiro J.M."/>
            <person name="Scarpassa V."/>
            <person name="Calvo E."/>
        </authorList>
    </citation>
    <scope>NUCLEOTIDE SEQUENCE</scope>
    <source>
        <tissue evidence="2">Salivary glands</tissue>
    </source>
</reference>
<organism evidence="2">
    <name type="scientific">Anopheles marajoara</name>
    <dbReference type="NCBI Taxonomy" id="58244"/>
    <lineage>
        <taxon>Eukaryota</taxon>
        <taxon>Metazoa</taxon>
        <taxon>Ecdysozoa</taxon>
        <taxon>Arthropoda</taxon>
        <taxon>Hexapoda</taxon>
        <taxon>Insecta</taxon>
        <taxon>Pterygota</taxon>
        <taxon>Neoptera</taxon>
        <taxon>Endopterygota</taxon>
        <taxon>Diptera</taxon>
        <taxon>Nematocera</taxon>
        <taxon>Culicoidea</taxon>
        <taxon>Culicidae</taxon>
        <taxon>Anophelinae</taxon>
        <taxon>Anopheles</taxon>
    </lineage>
</organism>